<evidence type="ECO:0000256" key="1">
    <source>
        <dbReference type="SAM" id="Phobius"/>
    </source>
</evidence>
<comment type="caution">
    <text evidence="2">The sequence shown here is derived from an EMBL/GenBank/DDBJ whole genome shotgun (WGS) entry which is preliminary data.</text>
</comment>
<dbReference type="Proteomes" id="UP001149165">
    <property type="component" value="Unassembled WGS sequence"/>
</dbReference>
<gene>
    <name evidence="2" type="ORF">N7456_009570</name>
</gene>
<keyword evidence="1" id="KW-1133">Transmembrane helix</keyword>
<name>A0A9W9F555_9EURO</name>
<accession>A0A9W9F555</accession>
<feature type="transmembrane region" description="Helical" evidence="1">
    <location>
        <begin position="6"/>
        <end position="26"/>
    </location>
</feature>
<evidence type="ECO:0000313" key="2">
    <source>
        <dbReference type="EMBL" id="KAJ5093709.1"/>
    </source>
</evidence>
<proteinExistence type="predicted"/>
<keyword evidence="1" id="KW-0812">Transmembrane</keyword>
<protein>
    <submittedName>
        <fullName evidence="2">Uncharacterized protein</fullName>
    </submittedName>
</protein>
<dbReference type="EMBL" id="JAPQKH010000006">
    <property type="protein sequence ID" value="KAJ5093709.1"/>
    <property type="molecule type" value="Genomic_DNA"/>
</dbReference>
<organism evidence="2 3">
    <name type="scientific">Penicillium angulare</name>
    <dbReference type="NCBI Taxonomy" id="116970"/>
    <lineage>
        <taxon>Eukaryota</taxon>
        <taxon>Fungi</taxon>
        <taxon>Dikarya</taxon>
        <taxon>Ascomycota</taxon>
        <taxon>Pezizomycotina</taxon>
        <taxon>Eurotiomycetes</taxon>
        <taxon>Eurotiomycetidae</taxon>
        <taxon>Eurotiales</taxon>
        <taxon>Aspergillaceae</taxon>
        <taxon>Penicillium</taxon>
    </lineage>
</organism>
<evidence type="ECO:0000313" key="3">
    <source>
        <dbReference type="Proteomes" id="UP001149165"/>
    </source>
</evidence>
<dbReference type="AlphaFoldDB" id="A0A9W9F555"/>
<dbReference type="OrthoDB" id="3469225at2759"/>
<reference evidence="2" key="2">
    <citation type="journal article" date="2023" name="IMA Fungus">
        <title>Comparative genomic study of the Penicillium genus elucidates a diverse pangenome and 15 lateral gene transfer events.</title>
        <authorList>
            <person name="Petersen C."/>
            <person name="Sorensen T."/>
            <person name="Nielsen M.R."/>
            <person name="Sondergaard T.E."/>
            <person name="Sorensen J.L."/>
            <person name="Fitzpatrick D.A."/>
            <person name="Frisvad J.C."/>
            <person name="Nielsen K.L."/>
        </authorList>
    </citation>
    <scope>NUCLEOTIDE SEQUENCE</scope>
    <source>
        <strain evidence="2">IBT 30069</strain>
    </source>
</reference>
<reference evidence="2" key="1">
    <citation type="submission" date="2022-11" db="EMBL/GenBank/DDBJ databases">
        <authorList>
            <person name="Petersen C."/>
        </authorList>
    </citation>
    <scope>NUCLEOTIDE SEQUENCE</scope>
    <source>
        <strain evidence="2">IBT 30069</strain>
    </source>
</reference>
<sequence>MAQQSPILIDVLAASGAFTCASLLLLKGKPPQEARRCLQDALQLKYQSVASLKKLLNSPSPFYLEVAISVVANLICIGLMNHDSHSSWCQAKFPAYLQNQGFEATSETLEMHINGIKTMVKLLGGFDNIDHKLKMPIYR</sequence>
<keyword evidence="3" id="KW-1185">Reference proteome</keyword>
<keyword evidence="1" id="KW-0472">Membrane</keyword>